<dbReference type="GO" id="GO:0005524">
    <property type="term" value="F:ATP binding"/>
    <property type="evidence" value="ECO:0007669"/>
    <property type="project" value="UniProtKB-KW"/>
</dbReference>
<comment type="caution">
    <text evidence="5">The sequence shown here is derived from an EMBL/GenBank/DDBJ whole genome shotgun (WGS) entry which is preliminary data.</text>
</comment>
<name>A0A7C3MJA0_DICTH</name>
<dbReference type="InterPro" id="IPR012340">
    <property type="entry name" value="NA-bd_OB-fold"/>
</dbReference>
<feature type="domain" description="ABC transporter" evidence="4">
    <location>
        <begin position="5"/>
        <end position="246"/>
    </location>
</feature>
<gene>
    <name evidence="5" type="ORF">ENW00_02485</name>
</gene>
<keyword evidence="1" id="KW-0813">Transport</keyword>
<protein>
    <submittedName>
        <fullName evidence="5">ABC transporter ATP-binding protein</fullName>
    </submittedName>
</protein>
<dbReference type="InterPro" id="IPR047641">
    <property type="entry name" value="ABC_transpr_MalK/UgpC-like"/>
</dbReference>
<dbReference type="PANTHER" id="PTHR43875">
    <property type="entry name" value="MALTODEXTRIN IMPORT ATP-BINDING PROTEIN MSMX"/>
    <property type="match status" value="1"/>
</dbReference>
<dbReference type="SUPFAM" id="SSF50331">
    <property type="entry name" value="MOP-like"/>
    <property type="match status" value="1"/>
</dbReference>
<dbReference type="SMART" id="SM00382">
    <property type="entry name" value="AAA"/>
    <property type="match status" value="1"/>
</dbReference>
<dbReference type="GO" id="GO:0140359">
    <property type="term" value="F:ABC-type transporter activity"/>
    <property type="evidence" value="ECO:0007669"/>
    <property type="project" value="UniProtKB-ARBA"/>
</dbReference>
<dbReference type="InterPro" id="IPR003439">
    <property type="entry name" value="ABC_transporter-like_ATP-bd"/>
</dbReference>
<sequence>MGIKITLENIYKTYKEEGLLKEKKFTNALENINLEIPEGKTLAVVGPSGCGKTTLLKVIAGLENPDSGDIYFNQQKVNDLSPAERKIGMVFQNYALYPHYEARGNLAFPFWIKKTPEKVIDEKIKETADILGVDFQYLLNKKPKQLSGGEKQRVAIGRCIIRNPSVMLFDEPLSNLDARLRAITRVQIKKLLLRFQVTSVYVTHDQIEATSMGDIIAVMNEGKILQVGTYDKLIEDPKNSFVASFVGKPPMNLIEAKIINSHIIIGSKNIPIRYTIRDGEYLIGFHARDIKITSEGIFRGEIFFIDGTPSDNLRILNVETEEKKIIKIEIKESTRFHVGETISFSLPNRIYVFDKISGKRVI</sequence>
<evidence type="ECO:0000256" key="3">
    <source>
        <dbReference type="ARBA" id="ARBA00022840"/>
    </source>
</evidence>
<keyword evidence="2" id="KW-0547">Nucleotide-binding</keyword>
<evidence type="ECO:0000313" key="5">
    <source>
        <dbReference type="EMBL" id="HFX13009.1"/>
    </source>
</evidence>
<dbReference type="Gene3D" id="3.40.50.300">
    <property type="entry name" value="P-loop containing nucleotide triphosphate hydrolases"/>
    <property type="match status" value="1"/>
</dbReference>
<keyword evidence="3 5" id="KW-0067">ATP-binding</keyword>
<dbReference type="FunFam" id="3.40.50.300:FF:000042">
    <property type="entry name" value="Maltose/maltodextrin ABC transporter, ATP-binding protein"/>
    <property type="match status" value="1"/>
</dbReference>
<dbReference type="Gene3D" id="2.40.50.100">
    <property type="match status" value="1"/>
</dbReference>
<dbReference type="GO" id="GO:0016887">
    <property type="term" value="F:ATP hydrolysis activity"/>
    <property type="evidence" value="ECO:0007669"/>
    <property type="project" value="InterPro"/>
</dbReference>
<dbReference type="InterPro" id="IPR003593">
    <property type="entry name" value="AAA+_ATPase"/>
</dbReference>
<dbReference type="PROSITE" id="PS50893">
    <property type="entry name" value="ABC_TRANSPORTER_2"/>
    <property type="match status" value="1"/>
</dbReference>
<dbReference type="InterPro" id="IPR027417">
    <property type="entry name" value="P-loop_NTPase"/>
</dbReference>
<evidence type="ECO:0000256" key="1">
    <source>
        <dbReference type="ARBA" id="ARBA00022448"/>
    </source>
</evidence>
<evidence type="ECO:0000256" key="2">
    <source>
        <dbReference type="ARBA" id="ARBA00022741"/>
    </source>
</evidence>
<dbReference type="EMBL" id="DTIN01000009">
    <property type="protein sequence ID" value="HFX13009.1"/>
    <property type="molecule type" value="Genomic_DNA"/>
</dbReference>
<evidence type="ECO:0000259" key="4">
    <source>
        <dbReference type="PROSITE" id="PS50893"/>
    </source>
</evidence>
<dbReference type="PROSITE" id="PS00211">
    <property type="entry name" value="ABC_TRANSPORTER_1"/>
    <property type="match status" value="1"/>
</dbReference>
<dbReference type="Pfam" id="PF00005">
    <property type="entry name" value="ABC_tran"/>
    <property type="match status" value="1"/>
</dbReference>
<organism evidence="5">
    <name type="scientific">Dictyoglomus thermophilum</name>
    <dbReference type="NCBI Taxonomy" id="14"/>
    <lineage>
        <taxon>Bacteria</taxon>
        <taxon>Pseudomonadati</taxon>
        <taxon>Dictyoglomota</taxon>
        <taxon>Dictyoglomia</taxon>
        <taxon>Dictyoglomales</taxon>
        <taxon>Dictyoglomaceae</taxon>
        <taxon>Dictyoglomus</taxon>
    </lineage>
</organism>
<dbReference type="PANTHER" id="PTHR43875:SF1">
    <property type="entry name" value="OSMOPROTECTIVE COMPOUNDS UPTAKE ATP-BINDING PROTEIN GGTA"/>
    <property type="match status" value="1"/>
</dbReference>
<dbReference type="InterPro" id="IPR017871">
    <property type="entry name" value="ABC_transporter-like_CS"/>
</dbReference>
<accession>A0A7C3MJA0</accession>
<dbReference type="GO" id="GO:0055052">
    <property type="term" value="C:ATP-binding cassette (ABC) transporter complex, substrate-binding subunit-containing"/>
    <property type="evidence" value="ECO:0007669"/>
    <property type="project" value="TreeGrafter"/>
</dbReference>
<dbReference type="SUPFAM" id="SSF52540">
    <property type="entry name" value="P-loop containing nucleoside triphosphate hydrolases"/>
    <property type="match status" value="1"/>
</dbReference>
<dbReference type="Gene3D" id="2.40.50.140">
    <property type="entry name" value="Nucleic acid-binding proteins"/>
    <property type="match status" value="1"/>
</dbReference>
<dbReference type="InterPro" id="IPR008995">
    <property type="entry name" value="Mo/tungstate-bd_C_term_dom"/>
</dbReference>
<reference evidence="5" key="1">
    <citation type="journal article" date="2020" name="mSystems">
        <title>Genome- and Community-Level Interaction Insights into Carbon Utilization and Element Cycling Functions of Hydrothermarchaeota in Hydrothermal Sediment.</title>
        <authorList>
            <person name="Zhou Z."/>
            <person name="Liu Y."/>
            <person name="Xu W."/>
            <person name="Pan J."/>
            <person name="Luo Z.H."/>
            <person name="Li M."/>
        </authorList>
    </citation>
    <scope>NUCLEOTIDE SEQUENCE [LARGE SCALE GENOMIC DNA]</scope>
    <source>
        <strain evidence="5">SpSt-81</strain>
    </source>
</reference>
<proteinExistence type="predicted"/>
<dbReference type="AlphaFoldDB" id="A0A7C3MJA0"/>